<dbReference type="PANTHER" id="PTHR43969:SF9">
    <property type="entry name" value="GLUTATHIONE S TRANSFERASE D10, ISOFORM A-RELATED"/>
    <property type="match status" value="1"/>
</dbReference>
<dbReference type="GO" id="GO:0003824">
    <property type="term" value="F:catalytic activity"/>
    <property type="evidence" value="ECO:0007669"/>
    <property type="project" value="UniProtKB-ARBA"/>
</dbReference>
<dbReference type="PROSITE" id="PS50404">
    <property type="entry name" value="GST_NTER"/>
    <property type="match status" value="1"/>
</dbReference>
<evidence type="ECO:0000259" key="2">
    <source>
        <dbReference type="PROSITE" id="PS50404"/>
    </source>
</evidence>
<dbReference type="Pfam" id="PF00043">
    <property type="entry name" value="GST_C"/>
    <property type="match status" value="1"/>
</dbReference>
<dbReference type="PROSITE" id="PS51354">
    <property type="entry name" value="GLUTAREDOXIN_2"/>
    <property type="match status" value="1"/>
</dbReference>
<accession>A0ABD2MVW2</accession>
<sequence length="233" mass="26954">MSSHKIDLYYAPSSPPCRAVLLAAKSADVDLNLIQVKSSETQQELLRINPQNTIPTIVDKDFVLWESRAIMTYLISKYAKDKSLYPLQLEKRAIIDRMLYFDVTNFYQTYLECYYPAYFNNVSFKPYHARRVNDVFTLLDTFLKDSTFVAGNDLTVADLSIVTTVSTYEVSGVNLLRFPNVVKWYDIVRINASGYEEADGNNVLIYRQIIGDIMKKRKGDHREDKTVEEHKTF</sequence>
<gene>
    <name evidence="4" type="ORF">HHI36_021130</name>
</gene>
<dbReference type="FunFam" id="3.40.30.10:FF:000034">
    <property type="entry name" value="glutathione S-transferase 1"/>
    <property type="match status" value="1"/>
</dbReference>
<dbReference type="SUPFAM" id="SSF47616">
    <property type="entry name" value="GST C-terminal domain-like"/>
    <property type="match status" value="1"/>
</dbReference>
<dbReference type="Gene3D" id="3.40.30.10">
    <property type="entry name" value="Glutaredoxin"/>
    <property type="match status" value="1"/>
</dbReference>
<dbReference type="Gene3D" id="1.20.1050.10">
    <property type="match status" value="1"/>
</dbReference>
<evidence type="ECO:0000259" key="3">
    <source>
        <dbReference type="PROSITE" id="PS50405"/>
    </source>
</evidence>
<dbReference type="SFLD" id="SFLDS00019">
    <property type="entry name" value="Glutathione_Transferase_(cytos"/>
    <property type="match status" value="1"/>
</dbReference>
<evidence type="ECO:0000256" key="1">
    <source>
        <dbReference type="ARBA" id="ARBA00011738"/>
    </source>
</evidence>
<dbReference type="InterPro" id="IPR004045">
    <property type="entry name" value="Glutathione_S-Trfase_N"/>
</dbReference>
<comment type="caution">
    <text evidence="4">The sequence shown here is derived from an EMBL/GenBank/DDBJ whole genome shotgun (WGS) entry which is preliminary data.</text>
</comment>
<dbReference type="InterPro" id="IPR004046">
    <property type="entry name" value="GST_C"/>
</dbReference>
<dbReference type="InterPro" id="IPR010987">
    <property type="entry name" value="Glutathione-S-Trfase_C-like"/>
</dbReference>
<dbReference type="FunFam" id="1.20.1050.10:FF:000007">
    <property type="entry name" value="Glutathione S-transferase 1-1"/>
    <property type="match status" value="1"/>
</dbReference>
<feature type="domain" description="GST C-terminal" evidence="3">
    <location>
        <begin position="88"/>
        <end position="209"/>
    </location>
</feature>
<dbReference type="PROSITE" id="PS50405">
    <property type="entry name" value="GST_CTER"/>
    <property type="match status" value="1"/>
</dbReference>
<protein>
    <submittedName>
        <fullName evidence="4">Uncharacterized protein</fullName>
    </submittedName>
</protein>
<reference evidence="4 5" key="1">
    <citation type="journal article" date="2021" name="BMC Biol.">
        <title>Horizontally acquired antibacterial genes associated with adaptive radiation of ladybird beetles.</title>
        <authorList>
            <person name="Li H.S."/>
            <person name="Tang X.F."/>
            <person name="Huang Y.H."/>
            <person name="Xu Z.Y."/>
            <person name="Chen M.L."/>
            <person name="Du X.Y."/>
            <person name="Qiu B.Y."/>
            <person name="Chen P.T."/>
            <person name="Zhang W."/>
            <person name="Slipinski A."/>
            <person name="Escalona H.E."/>
            <person name="Waterhouse R.M."/>
            <person name="Zwick A."/>
            <person name="Pang H."/>
        </authorList>
    </citation>
    <scope>NUCLEOTIDE SEQUENCE [LARGE SCALE GENOMIC DNA]</scope>
    <source>
        <strain evidence="4">SYSU2018</strain>
    </source>
</reference>
<dbReference type="Pfam" id="PF13417">
    <property type="entry name" value="GST_N_3"/>
    <property type="match status" value="1"/>
</dbReference>
<keyword evidence="5" id="KW-1185">Reference proteome</keyword>
<dbReference type="EMBL" id="JABFTP020000042">
    <property type="protein sequence ID" value="KAL3270593.1"/>
    <property type="molecule type" value="Genomic_DNA"/>
</dbReference>
<dbReference type="SFLD" id="SFLDG01153">
    <property type="entry name" value="Main.4:_Theta-like"/>
    <property type="match status" value="1"/>
</dbReference>
<evidence type="ECO:0000313" key="4">
    <source>
        <dbReference type="EMBL" id="KAL3270593.1"/>
    </source>
</evidence>
<dbReference type="SUPFAM" id="SSF52833">
    <property type="entry name" value="Thioredoxin-like"/>
    <property type="match status" value="1"/>
</dbReference>
<evidence type="ECO:0000313" key="5">
    <source>
        <dbReference type="Proteomes" id="UP001516400"/>
    </source>
</evidence>
<organism evidence="4 5">
    <name type="scientific">Cryptolaemus montrouzieri</name>
    <dbReference type="NCBI Taxonomy" id="559131"/>
    <lineage>
        <taxon>Eukaryota</taxon>
        <taxon>Metazoa</taxon>
        <taxon>Ecdysozoa</taxon>
        <taxon>Arthropoda</taxon>
        <taxon>Hexapoda</taxon>
        <taxon>Insecta</taxon>
        <taxon>Pterygota</taxon>
        <taxon>Neoptera</taxon>
        <taxon>Endopterygota</taxon>
        <taxon>Coleoptera</taxon>
        <taxon>Polyphaga</taxon>
        <taxon>Cucujiformia</taxon>
        <taxon>Coccinelloidea</taxon>
        <taxon>Coccinellidae</taxon>
        <taxon>Scymninae</taxon>
        <taxon>Scymnini</taxon>
        <taxon>Cryptolaemus</taxon>
    </lineage>
</organism>
<proteinExistence type="predicted"/>
<dbReference type="CDD" id="cd03177">
    <property type="entry name" value="GST_C_Delta_Epsilon"/>
    <property type="match status" value="1"/>
</dbReference>
<dbReference type="PANTHER" id="PTHR43969">
    <property type="entry name" value="GLUTATHIONE S TRANSFERASE D10, ISOFORM A-RELATED"/>
    <property type="match status" value="1"/>
</dbReference>
<dbReference type="InterPro" id="IPR036249">
    <property type="entry name" value="Thioredoxin-like_sf"/>
</dbReference>
<dbReference type="InterPro" id="IPR036282">
    <property type="entry name" value="Glutathione-S-Trfase_C_sf"/>
</dbReference>
<name>A0ABD2MVW2_9CUCU</name>
<dbReference type="SFLD" id="SFLDG00358">
    <property type="entry name" value="Main_(cytGST)"/>
    <property type="match status" value="1"/>
</dbReference>
<dbReference type="Proteomes" id="UP001516400">
    <property type="component" value="Unassembled WGS sequence"/>
</dbReference>
<feature type="domain" description="GST N-terminal" evidence="2">
    <location>
        <begin position="4"/>
        <end position="82"/>
    </location>
</feature>
<dbReference type="AlphaFoldDB" id="A0ABD2MVW2"/>
<dbReference type="InterPro" id="IPR040079">
    <property type="entry name" value="Glutathione_S-Trfase"/>
</dbReference>
<comment type="subunit">
    <text evidence="1">Homodimer.</text>
</comment>